<feature type="region of interest" description="Disordered" evidence="1">
    <location>
        <begin position="1"/>
        <end position="20"/>
    </location>
</feature>
<dbReference type="EMBL" id="BAABIM010000005">
    <property type="protein sequence ID" value="GAA4696959.1"/>
    <property type="molecule type" value="Genomic_DNA"/>
</dbReference>
<organism evidence="2 3">
    <name type="scientific">Nocardioides nanhaiensis</name>
    <dbReference type="NCBI Taxonomy" id="1476871"/>
    <lineage>
        <taxon>Bacteria</taxon>
        <taxon>Bacillati</taxon>
        <taxon>Actinomycetota</taxon>
        <taxon>Actinomycetes</taxon>
        <taxon>Propionibacteriales</taxon>
        <taxon>Nocardioidaceae</taxon>
        <taxon>Nocardioides</taxon>
    </lineage>
</organism>
<evidence type="ECO:0000256" key="1">
    <source>
        <dbReference type="SAM" id="MobiDB-lite"/>
    </source>
</evidence>
<dbReference type="Pfam" id="PF06314">
    <property type="entry name" value="ADC"/>
    <property type="match status" value="1"/>
</dbReference>
<sequence>MTEHAQAPGTTPGPESTTYPPAPWPMVGSLWLTLFKVAHAVDDLRPAGIYGAAFVSYEEGSPLTYRELLVARPVADPAGGRGRRVSITDIWVDSPASVAGGRELWAIPKGLADFDLESTWSGPLGRAAWSASIERRPVAEARFSDVSRLAPRLPFTGHTWQPGIDDTDGQERRATMKGSARTLPCRASWDFAPDGPLGFLRGARQLASARMHAFRMSFG</sequence>
<dbReference type="InterPro" id="IPR010451">
    <property type="entry name" value="Acetoacetate_decarboxylase"/>
</dbReference>
<accession>A0ABP8WX03</accession>
<evidence type="ECO:0000313" key="3">
    <source>
        <dbReference type="Proteomes" id="UP001500621"/>
    </source>
</evidence>
<reference evidence="3" key="1">
    <citation type="journal article" date="2019" name="Int. J. Syst. Evol. Microbiol.">
        <title>The Global Catalogue of Microorganisms (GCM) 10K type strain sequencing project: providing services to taxonomists for standard genome sequencing and annotation.</title>
        <authorList>
            <consortium name="The Broad Institute Genomics Platform"/>
            <consortium name="The Broad Institute Genome Sequencing Center for Infectious Disease"/>
            <person name="Wu L."/>
            <person name="Ma J."/>
        </authorList>
    </citation>
    <scope>NUCLEOTIDE SEQUENCE [LARGE SCALE GENOMIC DNA]</scope>
    <source>
        <strain evidence="3">JCM 18127</strain>
    </source>
</reference>
<dbReference type="InterPro" id="IPR023375">
    <property type="entry name" value="ADC_dom_sf"/>
</dbReference>
<comment type="caution">
    <text evidence="2">The sequence shown here is derived from an EMBL/GenBank/DDBJ whole genome shotgun (WGS) entry which is preliminary data.</text>
</comment>
<evidence type="ECO:0000313" key="2">
    <source>
        <dbReference type="EMBL" id="GAA4696959.1"/>
    </source>
</evidence>
<proteinExistence type="predicted"/>
<keyword evidence="3" id="KW-1185">Reference proteome</keyword>
<gene>
    <name evidence="2" type="ORF">GCM10023226_39240</name>
</gene>
<dbReference type="RefSeq" id="WP_345271257.1">
    <property type="nucleotide sequence ID" value="NZ_BAABIM010000005.1"/>
</dbReference>
<dbReference type="Gene3D" id="2.40.400.10">
    <property type="entry name" value="Acetoacetate decarboxylase-like"/>
    <property type="match status" value="1"/>
</dbReference>
<dbReference type="SUPFAM" id="SSF160104">
    <property type="entry name" value="Acetoacetate decarboxylase-like"/>
    <property type="match status" value="1"/>
</dbReference>
<protein>
    <submittedName>
        <fullName evidence="2">Acetoacetate decarboxylase family protein</fullName>
    </submittedName>
</protein>
<dbReference type="Proteomes" id="UP001500621">
    <property type="component" value="Unassembled WGS sequence"/>
</dbReference>
<name>A0ABP8WX03_9ACTN</name>